<dbReference type="GO" id="GO:0000785">
    <property type="term" value="C:chromatin"/>
    <property type="evidence" value="ECO:0007669"/>
    <property type="project" value="EnsemblFungi"/>
</dbReference>
<dbReference type="Pfam" id="PF04560">
    <property type="entry name" value="RNA_pol_Rpb2_7"/>
    <property type="match status" value="1"/>
</dbReference>
<evidence type="ECO:0000256" key="8">
    <source>
        <dbReference type="ARBA" id="ARBA00022771"/>
    </source>
</evidence>
<comment type="function">
    <text evidence="13">DNA-dependent RNA polymerase catalyzes the transcription of DNA into RNA using the four ribonucleoside triphosphates as substrates. Second largest core component of RNA polymerase III which synthesizes small RNAs, such as 5S rRNA and tRNAs. Proposed to contribute to the polymerase catalytic activity and forms the polymerase active center together with the largest subunit. Pol III is composed of mobile elements and RPC2 is part of the core element with the central large cleft and probably a clamp element that moves to open and close the cleft.</text>
</comment>
<dbReference type="Pfam" id="PF04567">
    <property type="entry name" value="RNA_pol_Rpb2_5"/>
    <property type="match status" value="1"/>
</dbReference>
<dbReference type="InterPro" id="IPR007644">
    <property type="entry name" value="RNA_pol_bsu_protrusion"/>
</dbReference>
<evidence type="ECO:0000256" key="14">
    <source>
        <dbReference type="RuleBase" id="RU000434"/>
    </source>
</evidence>
<dbReference type="InterPro" id="IPR007642">
    <property type="entry name" value="RNA_pol_Rpb2_2"/>
</dbReference>
<dbReference type="NCBIfam" id="NF007175">
    <property type="entry name" value="PRK09606.1"/>
    <property type="match status" value="1"/>
</dbReference>
<dbReference type="InterPro" id="IPR007120">
    <property type="entry name" value="DNA-dir_RNAP_su2_dom"/>
</dbReference>
<evidence type="ECO:0000256" key="4">
    <source>
        <dbReference type="ARBA" id="ARBA00022478"/>
    </source>
</evidence>
<evidence type="ECO:0000256" key="3">
    <source>
        <dbReference type="ARBA" id="ARBA00011206"/>
    </source>
</evidence>
<dbReference type="InterPro" id="IPR007641">
    <property type="entry name" value="RNA_pol_Rpb2_7"/>
</dbReference>
<evidence type="ECO:0000259" key="21">
    <source>
        <dbReference type="Pfam" id="PF04566"/>
    </source>
</evidence>
<dbReference type="InterPro" id="IPR007646">
    <property type="entry name" value="RNA_pol_Rpb2_4"/>
</dbReference>
<evidence type="ECO:0000256" key="13">
    <source>
        <dbReference type="ARBA" id="ARBA00053978"/>
    </source>
</evidence>
<proteinExistence type="inferred from homology"/>
<feature type="domain" description="RNA polymerase beta subunit protrusion" evidence="19">
    <location>
        <begin position="36"/>
        <end position="415"/>
    </location>
</feature>
<evidence type="ECO:0000256" key="7">
    <source>
        <dbReference type="ARBA" id="ARBA00022723"/>
    </source>
</evidence>
<dbReference type="Gene3D" id="2.40.50.150">
    <property type="match status" value="1"/>
</dbReference>
<comment type="catalytic activity">
    <reaction evidence="12 15">
        <text>RNA(n) + a ribonucleoside 5'-triphosphate = RNA(n+1) + diphosphate</text>
        <dbReference type="Rhea" id="RHEA:21248"/>
        <dbReference type="Rhea" id="RHEA-COMP:14527"/>
        <dbReference type="Rhea" id="RHEA-COMP:17342"/>
        <dbReference type="ChEBI" id="CHEBI:33019"/>
        <dbReference type="ChEBI" id="CHEBI:61557"/>
        <dbReference type="ChEBI" id="CHEBI:140395"/>
        <dbReference type="EC" id="2.7.7.6"/>
    </reaction>
</comment>
<evidence type="ECO:0000259" key="20">
    <source>
        <dbReference type="Pfam" id="PF04565"/>
    </source>
</evidence>
<dbReference type="InterPro" id="IPR007121">
    <property type="entry name" value="RNA_pol_bsu_CS"/>
</dbReference>
<gene>
    <name evidence="23" type="primary">RET1</name>
    <name evidence="23" type="ORF">AWJ20_1258</name>
</gene>
<dbReference type="Pfam" id="PF04566">
    <property type="entry name" value="RNA_pol_Rpb2_4"/>
    <property type="match status" value="1"/>
</dbReference>
<evidence type="ECO:0000256" key="2">
    <source>
        <dbReference type="ARBA" id="ARBA00006835"/>
    </source>
</evidence>
<protein>
    <recommendedName>
        <fullName evidence="15">DNA-directed RNA polymerase subunit beta</fullName>
        <ecNumber evidence="15">2.7.7.6</ecNumber>
    </recommendedName>
</protein>
<dbReference type="Gene3D" id="3.90.1800.10">
    <property type="entry name" value="RNA polymerase alpha subunit dimerisation domain"/>
    <property type="match status" value="1"/>
</dbReference>
<evidence type="ECO:0000256" key="10">
    <source>
        <dbReference type="ARBA" id="ARBA00023163"/>
    </source>
</evidence>
<dbReference type="InterPro" id="IPR015712">
    <property type="entry name" value="DNA-dir_RNA_pol_su2"/>
</dbReference>
<dbReference type="GO" id="GO:0032549">
    <property type="term" value="F:ribonucleoside binding"/>
    <property type="evidence" value="ECO:0007669"/>
    <property type="project" value="InterPro"/>
</dbReference>
<dbReference type="GO" id="GO:0000428">
    <property type="term" value="C:DNA-directed RNA polymerase complex"/>
    <property type="evidence" value="ECO:0007669"/>
    <property type="project" value="UniProtKB-KW"/>
</dbReference>
<accession>A0A167DJD8</accession>
<keyword evidence="10 15" id="KW-0804">Transcription</keyword>
<keyword evidence="6 15" id="KW-0548">Nucleotidyltransferase</keyword>
<dbReference type="Gene3D" id="2.40.270.10">
    <property type="entry name" value="DNA-directed RNA polymerase, subunit 2, domain 6"/>
    <property type="match status" value="1"/>
</dbReference>
<evidence type="ECO:0000256" key="12">
    <source>
        <dbReference type="ARBA" id="ARBA00048552"/>
    </source>
</evidence>
<dbReference type="InterPro" id="IPR007645">
    <property type="entry name" value="RNA_pol_Rpb2_3"/>
</dbReference>
<evidence type="ECO:0000313" key="23">
    <source>
        <dbReference type="EMBL" id="ANB12980.1"/>
    </source>
</evidence>
<dbReference type="PROSITE" id="PS01166">
    <property type="entry name" value="RNA_POL_BETA"/>
    <property type="match status" value="1"/>
</dbReference>
<dbReference type="KEGG" id="slb:AWJ20_1258"/>
<dbReference type="OrthoDB" id="10248617at2759"/>
<evidence type="ECO:0000259" key="22">
    <source>
        <dbReference type="Pfam" id="PF04567"/>
    </source>
</evidence>
<dbReference type="RefSeq" id="XP_018735457.1">
    <property type="nucleotide sequence ID" value="XM_018878121.1"/>
</dbReference>
<organism evidence="23 24">
    <name type="scientific">Sugiyamaella lignohabitans</name>
    <dbReference type="NCBI Taxonomy" id="796027"/>
    <lineage>
        <taxon>Eukaryota</taxon>
        <taxon>Fungi</taxon>
        <taxon>Dikarya</taxon>
        <taxon>Ascomycota</taxon>
        <taxon>Saccharomycotina</taxon>
        <taxon>Dipodascomycetes</taxon>
        <taxon>Dipodascales</taxon>
        <taxon>Trichomonascaceae</taxon>
        <taxon>Sugiyamaella</taxon>
    </lineage>
</organism>
<evidence type="ECO:0000259" key="17">
    <source>
        <dbReference type="Pfam" id="PF04560"/>
    </source>
</evidence>
<evidence type="ECO:0000256" key="9">
    <source>
        <dbReference type="ARBA" id="ARBA00022833"/>
    </source>
</evidence>
<feature type="domain" description="RNA polymerase Rpb2" evidence="18">
    <location>
        <begin position="184"/>
        <end position="363"/>
    </location>
</feature>
<dbReference type="CDD" id="cd00653">
    <property type="entry name" value="RNA_pol_B_RPB2"/>
    <property type="match status" value="1"/>
</dbReference>
<evidence type="ECO:0000259" key="18">
    <source>
        <dbReference type="Pfam" id="PF04561"/>
    </source>
</evidence>
<keyword evidence="24" id="KW-1185">Reference proteome</keyword>
<dbReference type="FunFam" id="2.40.270.10:FF:000011">
    <property type="entry name" value="DNA-directed RNA polymerase subunit beta"/>
    <property type="match status" value="1"/>
</dbReference>
<comment type="subcellular location">
    <subcellularLocation>
        <location evidence="1">Nucleus</location>
    </subcellularLocation>
</comment>
<dbReference type="InterPro" id="IPR037033">
    <property type="entry name" value="DNA-dir_RNAP_su2_hyb_sf"/>
</dbReference>
<keyword evidence="9" id="KW-0862">Zinc</keyword>
<dbReference type="InterPro" id="IPR037034">
    <property type="entry name" value="RNA_pol_Rpb2_2_sf"/>
</dbReference>
<dbReference type="PANTHER" id="PTHR20856">
    <property type="entry name" value="DNA-DIRECTED RNA POLYMERASE I SUBUNIT 2"/>
    <property type="match status" value="1"/>
</dbReference>
<dbReference type="Gene3D" id="3.90.1070.20">
    <property type="match status" value="1"/>
</dbReference>
<dbReference type="SUPFAM" id="SSF64484">
    <property type="entry name" value="beta and beta-prime subunits of DNA dependent RNA-polymerase"/>
    <property type="match status" value="1"/>
</dbReference>
<reference evidence="23 24" key="1">
    <citation type="submission" date="2016-02" db="EMBL/GenBank/DDBJ databases">
        <title>Complete genome sequence and transcriptome regulation of the pentose utilising yeast Sugiyamaella lignohabitans.</title>
        <authorList>
            <person name="Bellasio M."/>
            <person name="Peymann A."/>
            <person name="Valli M."/>
            <person name="Sipitzky M."/>
            <person name="Graf A."/>
            <person name="Sauer M."/>
            <person name="Marx H."/>
            <person name="Mattanovich D."/>
        </authorList>
    </citation>
    <scope>NUCLEOTIDE SEQUENCE [LARGE SCALE GENOMIC DNA]</scope>
    <source>
        <strain evidence="23 24">CBS 10342</strain>
    </source>
</reference>
<comment type="subunit">
    <text evidence="3">Component of the RNA polymerase III (Pol III) complex consisting of 17 subunits.</text>
</comment>
<dbReference type="Gene3D" id="3.90.1110.10">
    <property type="entry name" value="RNA polymerase Rpb2, domain 2"/>
    <property type="match status" value="1"/>
</dbReference>
<feature type="domain" description="RNA polymerase Rpb2" evidence="20">
    <location>
        <begin position="442"/>
        <end position="505"/>
    </location>
</feature>
<dbReference type="InterPro" id="IPR014724">
    <property type="entry name" value="RNA_pol_RPB2_OB-fold"/>
</dbReference>
<dbReference type="GO" id="GO:0008270">
    <property type="term" value="F:zinc ion binding"/>
    <property type="evidence" value="ECO:0007669"/>
    <property type="project" value="UniProtKB-KW"/>
</dbReference>
<sequence length="1149" mass="128356">MNELMKPMYKGRALTDAVNTVEDKWNLLPAFLKVKGLVKQHLDSFNYFIETDLKKIVKANEKILSDVDPEFYLKYLDIKVGTPQRKDVHSFSNDITPHECRLRDLTYAAPIFVDVEYTRGKKIVVHRNLEIGRMPIMLRSSKCVLTNKTEEEMAKLDECPLDPGGYFIVNGTEKVILVQEQLSKNRIIVETDEKKGIVQASVTSSTHERKSKTYVLTKNGKIYLKHNSVSEEIPIVLVLKAAGIVTDHEIMELVAGPDATYQESFAINFEECSKLGVQTQQQALEYLGSKVKTVRRLNAPKLTALQEGMEALATTIIAHISVHDLDFREKALYMAIMTRRVLMAIANPKMVDDRDYVGNKRLELAGQLMSLLFEDLFKKFNSDFKANIDKVLKKPNRTNEFDALLNITIHSSNITMGMNRAISTGNWSLKRFKMERAGVTHVLSRLSYISALGMMTRISSQFEKSRKVSGPRALQPSQFGMLCTSDTPEGEACGLVKNLALMTHITTDVEEDPIRKCCMVLGVEDISIIGGHELHSPGTYGVYLNGTPVGITRFPSKFVKSFRQLRRTGKVSEFISVYCNHHHNAVHIATDGGRICRPLIIVTNGQPLVKDHHLKKLLAGEMVFDDFLKEGLVEYLDCNEENDSYIALYEPDVTSETTHLEIEVFTVLGAVAGLIPYPHHNQSPRNTYQCAMGKQAIGAIAYNQLNRIDTLLYLMVYPQQPMVKTKTIELIDYDKLPAGQNATVAVMSYSGYDIEDALVLNKSSIDRGFGRCQVMKKATAVLKRYPNQTSDRLEGISAETKIGPKQKKFTVPIFQHEVLGPDGLAEVGARIETGQTYINKSVPVNAGENLINPNGAIQNGQAGMDAYRPTPMNYKAPEPSYIDKVMLSSSESEQPLVKVLLRQTRRPELGDKFSSRHGQKGVCGIIVQQEDMPFSDSGVCPDIIMNPHGFPSRMTVGKMIELVSGKAGVLDGSLQYGTCFGGSKLADMSKILVEKGYSYSGKDMLYSGITGECLQAYIFFGPIYYQKLKHMVMDKMHARPRGPRAVLTRQPTEGRSRDGGLRLGEMERDCVIAYGASQLLLERLMISSDAFEVDVCQTCGLMGYNGWCPSCRTSETVVKLTIPYAAKLLFQELMAMNIAPRLKLDDVFK</sequence>
<evidence type="ECO:0000259" key="19">
    <source>
        <dbReference type="Pfam" id="PF04563"/>
    </source>
</evidence>
<feature type="domain" description="RNA polymerase Rpb2" evidence="21">
    <location>
        <begin position="542"/>
        <end position="602"/>
    </location>
</feature>
<dbReference type="InterPro" id="IPR007647">
    <property type="entry name" value="RNA_pol_Rpb2_5"/>
</dbReference>
<comment type="similarity">
    <text evidence="2 14">Belongs to the RNA polymerase beta chain family.</text>
</comment>
<evidence type="ECO:0000313" key="24">
    <source>
        <dbReference type="Proteomes" id="UP000189580"/>
    </source>
</evidence>
<dbReference type="FunFam" id="3.90.1070.20:FF:000002">
    <property type="entry name" value="DNA-directed RNA polymerase subunit beta"/>
    <property type="match status" value="1"/>
</dbReference>
<dbReference type="Gene3D" id="3.90.1100.10">
    <property type="match status" value="1"/>
</dbReference>
<evidence type="ECO:0000256" key="1">
    <source>
        <dbReference type="ARBA" id="ARBA00004123"/>
    </source>
</evidence>
<keyword evidence="8" id="KW-0863">Zinc-finger</keyword>
<dbReference type="GO" id="GO:0003899">
    <property type="term" value="F:DNA-directed RNA polymerase activity"/>
    <property type="evidence" value="ECO:0007669"/>
    <property type="project" value="UniProtKB-EC"/>
</dbReference>
<dbReference type="FunFam" id="3.90.1100.10:FF:000019">
    <property type="entry name" value="DNA-directed RNA polymerase subunit beta"/>
    <property type="match status" value="1"/>
</dbReference>
<evidence type="ECO:0000256" key="15">
    <source>
        <dbReference type="RuleBase" id="RU363031"/>
    </source>
</evidence>
<evidence type="ECO:0000256" key="11">
    <source>
        <dbReference type="ARBA" id="ARBA00023242"/>
    </source>
</evidence>
<dbReference type="FunFam" id="3.90.1800.10:FF:000003">
    <property type="entry name" value="DNA-directed RNA polymerase subunit beta"/>
    <property type="match status" value="1"/>
</dbReference>
<dbReference type="Pfam" id="PF04561">
    <property type="entry name" value="RNA_pol_Rpb2_2"/>
    <property type="match status" value="1"/>
</dbReference>
<evidence type="ECO:0000256" key="5">
    <source>
        <dbReference type="ARBA" id="ARBA00022679"/>
    </source>
</evidence>
<dbReference type="GeneID" id="30033040"/>
<feature type="domain" description="RNA polymerase Rpb2" evidence="22">
    <location>
        <begin position="624"/>
        <end position="656"/>
    </location>
</feature>
<dbReference type="GO" id="GO:0006386">
    <property type="term" value="P:termination of RNA polymerase III transcription"/>
    <property type="evidence" value="ECO:0007669"/>
    <property type="project" value="EnsemblFungi"/>
</dbReference>
<dbReference type="FunFam" id="3.90.1100.10:FF:000020">
    <property type="entry name" value="DNA-directed RNA polymerase subunit beta"/>
    <property type="match status" value="1"/>
</dbReference>
<keyword evidence="4 15" id="KW-0240">DNA-directed RNA polymerase</keyword>
<dbReference type="EMBL" id="CP014501">
    <property type="protein sequence ID" value="ANB12980.1"/>
    <property type="molecule type" value="Genomic_DNA"/>
</dbReference>
<dbReference type="Pfam" id="PF04565">
    <property type="entry name" value="RNA_pol_Rpb2_3"/>
    <property type="match status" value="1"/>
</dbReference>
<dbReference type="Pfam" id="PF00562">
    <property type="entry name" value="RNA_pol_Rpb2_6"/>
    <property type="match status" value="1"/>
</dbReference>
<dbReference type="Proteomes" id="UP000189580">
    <property type="component" value="Chromosome a"/>
</dbReference>
<dbReference type="AlphaFoldDB" id="A0A167DJD8"/>
<name>A0A167DJD8_9ASCO</name>
<dbReference type="FunFam" id="3.90.1110.10:FF:000006">
    <property type="entry name" value="DNA-directed RNA polymerase subunit beta"/>
    <property type="match status" value="1"/>
</dbReference>
<dbReference type="FunFam" id="2.40.270.10:FF:000006">
    <property type="entry name" value="DNA-directed RNA polymerase subunit beta"/>
    <property type="match status" value="1"/>
</dbReference>
<dbReference type="EC" id="2.7.7.6" evidence="15"/>
<dbReference type="GO" id="GO:0005634">
    <property type="term" value="C:nucleus"/>
    <property type="evidence" value="ECO:0007669"/>
    <property type="project" value="UniProtKB-SubCell"/>
</dbReference>
<feature type="domain" description="RNA polymerase Rpb2" evidence="17">
    <location>
        <begin position="1059"/>
        <end position="1144"/>
    </location>
</feature>
<keyword evidence="5 15" id="KW-0808">Transferase</keyword>
<dbReference type="GO" id="GO:0003677">
    <property type="term" value="F:DNA binding"/>
    <property type="evidence" value="ECO:0007669"/>
    <property type="project" value="InterPro"/>
</dbReference>
<feature type="domain" description="DNA-directed RNA polymerase subunit 2 hybrid-binding" evidence="16">
    <location>
        <begin position="671"/>
        <end position="1057"/>
    </location>
</feature>
<keyword evidence="11" id="KW-0539">Nucleus</keyword>
<keyword evidence="7" id="KW-0479">Metal-binding</keyword>
<evidence type="ECO:0000259" key="16">
    <source>
        <dbReference type="Pfam" id="PF00562"/>
    </source>
</evidence>
<evidence type="ECO:0000256" key="6">
    <source>
        <dbReference type="ARBA" id="ARBA00022695"/>
    </source>
</evidence>
<dbReference type="Pfam" id="PF04563">
    <property type="entry name" value="RNA_pol_Rpb2_1"/>
    <property type="match status" value="1"/>
</dbReference>